<dbReference type="GO" id="GO:0019323">
    <property type="term" value="P:pentose catabolic process"/>
    <property type="evidence" value="ECO:0007669"/>
    <property type="project" value="UniProtKB-UniRule"/>
</dbReference>
<evidence type="ECO:0000256" key="11">
    <source>
        <dbReference type="PIRNR" id="PIRNR001461"/>
    </source>
</evidence>
<dbReference type="InterPro" id="IPR013785">
    <property type="entry name" value="Aldolase_TIM"/>
</dbReference>
<evidence type="ECO:0000256" key="6">
    <source>
        <dbReference type="ARBA" id="ARBA00009541"/>
    </source>
</evidence>
<comment type="cofactor">
    <cofactor evidence="4">
        <name>Zn(2+)</name>
        <dbReference type="ChEBI" id="CHEBI:29105"/>
    </cofactor>
</comment>
<dbReference type="CDD" id="cd00429">
    <property type="entry name" value="RPE"/>
    <property type="match status" value="1"/>
</dbReference>
<keyword evidence="10 11" id="KW-0119">Carbohydrate metabolism</keyword>
<comment type="cofactor">
    <cofactor evidence="10 13">
        <name>a divalent metal cation</name>
        <dbReference type="ChEBI" id="CHEBI:60240"/>
    </cofactor>
    <text evidence="10 13">Binds 1 divalent metal cation per subunit.</text>
</comment>
<dbReference type="GO" id="GO:0004750">
    <property type="term" value="F:D-ribulose-phosphate 3-epimerase activity"/>
    <property type="evidence" value="ECO:0007669"/>
    <property type="project" value="UniProtKB-UniRule"/>
</dbReference>
<feature type="binding site" evidence="10 14">
    <location>
        <position position="67"/>
    </location>
    <ligand>
        <name>substrate</name>
    </ligand>
</feature>
<dbReference type="NCBIfam" id="NF004076">
    <property type="entry name" value="PRK05581.1-4"/>
    <property type="match status" value="1"/>
</dbReference>
<evidence type="ECO:0000313" key="16">
    <source>
        <dbReference type="Proteomes" id="UP000198847"/>
    </source>
</evidence>
<dbReference type="PIRSF" id="PIRSF001461">
    <property type="entry name" value="RPE"/>
    <property type="match status" value="1"/>
</dbReference>
<feature type="binding site" evidence="10 13">
    <location>
        <position position="35"/>
    </location>
    <ligand>
        <name>a divalent metal cation</name>
        <dbReference type="ChEBI" id="CHEBI:60240"/>
    </ligand>
</feature>
<dbReference type="EC" id="5.1.3.1" evidence="7 10"/>
<dbReference type="PROSITE" id="PS01085">
    <property type="entry name" value="RIBUL_P_3_EPIMER_1"/>
    <property type="match status" value="1"/>
</dbReference>
<keyword evidence="8 10" id="KW-0479">Metal-binding</keyword>
<keyword evidence="9 10" id="KW-0413">Isomerase</keyword>
<dbReference type="Gene3D" id="3.20.20.70">
    <property type="entry name" value="Aldolase class I"/>
    <property type="match status" value="1"/>
</dbReference>
<dbReference type="HAMAP" id="MF_02227">
    <property type="entry name" value="RPE"/>
    <property type="match status" value="1"/>
</dbReference>
<feature type="binding site" evidence="10 14">
    <location>
        <position position="8"/>
    </location>
    <ligand>
        <name>substrate</name>
    </ligand>
</feature>
<dbReference type="GO" id="GO:0046872">
    <property type="term" value="F:metal ion binding"/>
    <property type="evidence" value="ECO:0007669"/>
    <property type="project" value="UniProtKB-UniRule"/>
</dbReference>
<dbReference type="STRING" id="112903.SAMN04490178_11236"/>
<comment type="cofactor">
    <cofactor evidence="2">
        <name>Mn(2+)</name>
        <dbReference type="ChEBI" id="CHEBI:29035"/>
    </cofactor>
</comment>
<dbReference type="Pfam" id="PF00834">
    <property type="entry name" value="Ribul_P_3_epim"/>
    <property type="match status" value="1"/>
</dbReference>
<dbReference type="SUPFAM" id="SSF51366">
    <property type="entry name" value="Ribulose-phoshate binding barrel"/>
    <property type="match status" value="1"/>
</dbReference>
<evidence type="ECO:0000256" key="12">
    <source>
        <dbReference type="PIRSR" id="PIRSR001461-1"/>
    </source>
</evidence>
<feature type="binding site" evidence="10 14">
    <location>
        <begin position="143"/>
        <end position="146"/>
    </location>
    <ligand>
        <name>substrate</name>
    </ligand>
</feature>
<dbReference type="InterPro" id="IPR026019">
    <property type="entry name" value="Ribul_P_3_epim"/>
</dbReference>
<name>A0A1H8VNI4_9FIRM</name>
<feature type="active site" description="Proton acceptor" evidence="10 12">
    <location>
        <position position="35"/>
    </location>
</feature>
<dbReference type="GO" id="GO:0005737">
    <property type="term" value="C:cytoplasm"/>
    <property type="evidence" value="ECO:0007669"/>
    <property type="project" value="UniProtKB-ARBA"/>
</dbReference>
<feature type="binding site" evidence="10 14">
    <location>
        <begin position="198"/>
        <end position="199"/>
    </location>
    <ligand>
        <name>substrate</name>
    </ligand>
</feature>
<comment type="similarity">
    <text evidence="6 10 11">Belongs to the ribulose-phosphate 3-epimerase family.</text>
</comment>
<dbReference type="InterPro" id="IPR000056">
    <property type="entry name" value="Ribul_P_3_epim-like"/>
</dbReference>
<evidence type="ECO:0000256" key="13">
    <source>
        <dbReference type="PIRSR" id="PIRSR001461-2"/>
    </source>
</evidence>
<evidence type="ECO:0000256" key="7">
    <source>
        <dbReference type="ARBA" id="ARBA00013188"/>
    </source>
</evidence>
<feature type="binding site" evidence="10 13">
    <location>
        <position position="33"/>
    </location>
    <ligand>
        <name>a divalent metal cation</name>
        <dbReference type="ChEBI" id="CHEBI:60240"/>
    </ligand>
</feature>
<dbReference type="PANTHER" id="PTHR11749">
    <property type="entry name" value="RIBULOSE-5-PHOSPHATE-3-EPIMERASE"/>
    <property type="match status" value="1"/>
</dbReference>
<reference evidence="15 16" key="1">
    <citation type="submission" date="2016-10" db="EMBL/GenBank/DDBJ databases">
        <authorList>
            <person name="de Groot N.N."/>
        </authorList>
    </citation>
    <scope>NUCLEOTIDE SEQUENCE [LARGE SCALE GENOMIC DNA]</scope>
    <source>
        <strain evidence="15 16">DSM 13305</strain>
    </source>
</reference>
<comment type="cofactor">
    <cofactor evidence="3">
        <name>Co(2+)</name>
        <dbReference type="ChEBI" id="CHEBI:48828"/>
    </cofactor>
</comment>
<keyword evidence="13" id="KW-0170">Cobalt</keyword>
<dbReference type="PROSITE" id="PS01086">
    <property type="entry name" value="RIBUL_P_3_EPIMER_2"/>
    <property type="match status" value="1"/>
</dbReference>
<evidence type="ECO:0000256" key="9">
    <source>
        <dbReference type="ARBA" id="ARBA00023235"/>
    </source>
</evidence>
<evidence type="ECO:0000313" key="15">
    <source>
        <dbReference type="EMBL" id="SEP16959.1"/>
    </source>
</evidence>
<evidence type="ECO:0000256" key="10">
    <source>
        <dbReference type="HAMAP-Rule" id="MF_02227"/>
    </source>
</evidence>
<evidence type="ECO:0000256" key="5">
    <source>
        <dbReference type="ARBA" id="ARBA00001954"/>
    </source>
</evidence>
<dbReference type="OrthoDB" id="1645589at2"/>
<keyword evidence="16" id="KW-1185">Reference proteome</keyword>
<evidence type="ECO:0000256" key="1">
    <source>
        <dbReference type="ARBA" id="ARBA00001782"/>
    </source>
</evidence>
<protein>
    <recommendedName>
        <fullName evidence="7 10">Ribulose-phosphate 3-epimerase</fullName>
        <ecNumber evidence="7 10">5.1.3.1</ecNumber>
    </recommendedName>
</protein>
<dbReference type="Proteomes" id="UP000198847">
    <property type="component" value="Unassembled WGS sequence"/>
</dbReference>
<comment type="cofactor">
    <cofactor evidence="5">
        <name>Fe(2+)</name>
        <dbReference type="ChEBI" id="CHEBI:29033"/>
    </cofactor>
</comment>
<sequence length="218" mass="23605">MSVKISPSILGANFCNLEQDIKVLEQHAVPVLHLDVMDGHFVPNITFGPDQIKMLRSVTAKMEFDAHLMVTDADSLLARLADAGVDSVTVHGEACPHLYRTLTTIKNLGMKAGVALNPATPIDTIKHVGHMLDRVLIMTVEPGFGGQKFIPGMLDKIAELNQYKQEKSLGFSIQVDGGINLGNIAEVVRHGASDIVIGSSMFNGSLEKNIQDFYAALK</sequence>
<dbReference type="NCBIfam" id="TIGR01163">
    <property type="entry name" value="rpe"/>
    <property type="match status" value="1"/>
</dbReference>
<gene>
    <name evidence="10" type="primary">rpe</name>
    <name evidence="15" type="ORF">SAMN04490178_11236</name>
</gene>
<dbReference type="InterPro" id="IPR011060">
    <property type="entry name" value="RibuloseP-bd_barrel"/>
</dbReference>
<organism evidence="15 16">
    <name type="scientific">Propionispora vibrioides</name>
    <dbReference type="NCBI Taxonomy" id="112903"/>
    <lineage>
        <taxon>Bacteria</taxon>
        <taxon>Bacillati</taxon>
        <taxon>Bacillota</taxon>
        <taxon>Negativicutes</taxon>
        <taxon>Selenomonadales</taxon>
        <taxon>Sporomusaceae</taxon>
        <taxon>Propionispora</taxon>
    </lineage>
</organism>
<feature type="binding site" evidence="10 13">
    <location>
        <position position="67"/>
    </location>
    <ligand>
        <name>a divalent metal cation</name>
        <dbReference type="ChEBI" id="CHEBI:60240"/>
    </ligand>
</feature>
<comment type="function">
    <text evidence="10">Catalyzes the reversible epimerization of D-ribulose 5-phosphate to D-xylulose 5-phosphate.</text>
</comment>
<dbReference type="GO" id="GO:0006098">
    <property type="term" value="P:pentose-phosphate shunt"/>
    <property type="evidence" value="ECO:0007669"/>
    <property type="project" value="UniProtKB-UniRule"/>
</dbReference>
<feature type="binding site" evidence="14">
    <location>
        <position position="178"/>
    </location>
    <ligand>
        <name>substrate</name>
    </ligand>
</feature>
<dbReference type="EMBL" id="FODY01000012">
    <property type="protein sequence ID" value="SEP16959.1"/>
    <property type="molecule type" value="Genomic_DNA"/>
</dbReference>
<evidence type="ECO:0000256" key="2">
    <source>
        <dbReference type="ARBA" id="ARBA00001936"/>
    </source>
</evidence>
<comment type="pathway">
    <text evidence="10">Carbohydrate degradation.</text>
</comment>
<evidence type="ECO:0000256" key="3">
    <source>
        <dbReference type="ARBA" id="ARBA00001941"/>
    </source>
</evidence>
<keyword evidence="13" id="KW-0464">Manganese</keyword>
<evidence type="ECO:0000256" key="14">
    <source>
        <dbReference type="PIRSR" id="PIRSR001461-3"/>
    </source>
</evidence>
<accession>A0A1H8VNI4</accession>
<feature type="binding site" evidence="10">
    <location>
        <begin position="176"/>
        <end position="178"/>
    </location>
    <ligand>
        <name>substrate</name>
    </ligand>
</feature>
<dbReference type="AlphaFoldDB" id="A0A1H8VNI4"/>
<comment type="catalytic activity">
    <reaction evidence="1 10 11">
        <text>D-ribulose 5-phosphate = D-xylulose 5-phosphate</text>
        <dbReference type="Rhea" id="RHEA:13677"/>
        <dbReference type="ChEBI" id="CHEBI:57737"/>
        <dbReference type="ChEBI" id="CHEBI:58121"/>
        <dbReference type="EC" id="5.1.3.1"/>
    </reaction>
</comment>
<keyword evidence="13" id="KW-0862">Zinc</keyword>
<feature type="binding site" evidence="10 13">
    <location>
        <position position="176"/>
    </location>
    <ligand>
        <name>a divalent metal cation</name>
        <dbReference type="ChEBI" id="CHEBI:60240"/>
    </ligand>
</feature>
<dbReference type="FunFam" id="3.20.20.70:FF:000004">
    <property type="entry name" value="Ribulose-phosphate 3-epimerase"/>
    <property type="match status" value="1"/>
</dbReference>
<feature type="active site" description="Proton donor" evidence="10 12">
    <location>
        <position position="176"/>
    </location>
</feature>
<evidence type="ECO:0000256" key="8">
    <source>
        <dbReference type="ARBA" id="ARBA00022723"/>
    </source>
</evidence>
<evidence type="ECO:0000256" key="4">
    <source>
        <dbReference type="ARBA" id="ARBA00001947"/>
    </source>
</evidence>
<proteinExistence type="inferred from homology"/>